<dbReference type="GO" id="GO:0048278">
    <property type="term" value="P:vesicle docking"/>
    <property type="evidence" value="ECO:0000318"/>
    <property type="project" value="GO_Central"/>
</dbReference>
<dbReference type="Gene3D" id="1.20.58.70">
    <property type="match status" value="1"/>
</dbReference>
<dbReference type="eggNOG" id="KOG0810">
    <property type="taxonomic scope" value="Eukaryota"/>
</dbReference>
<dbReference type="InterPro" id="IPR000727">
    <property type="entry name" value="T_SNARE_dom"/>
</dbReference>
<dbReference type="Proteomes" id="UP000000437">
    <property type="component" value="Chromosome 21"/>
</dbReference>
<evidence type="ECO:0000313" key="1">
    <source>
        <dbReference type="Proteomes" id="UP000000437"/>
    </source>
</evidence>
<dbReference type="PANTHER" id="PTHR19957:SF36">
    <property type="entry name" value="SYNTAXIN-2"/>
    <property type="match status" value="1"/>
</dbReference>
<dbReference type="AGR" id="ZFIN:ZDB-GENE-040801-80"/>
<dbReference type="PaxDb" id="7955-ENSDARP00000123358"/>
<proteinExistence type="predicted"/>
<dbReference type="Bgee" id="ENSDARG00000004618">
    <property type="expression patterns" value="Expressed in liver and 22 other cell types or tissues"/>
</dbReference>
<dbReference type="GO" id="GO:0000149">
    <property type="term" value="F:SNARE binding"/>
    <property type="evidence" value="ECO:0000318"/>
    <property type="project" value="GO_Central"/>
</dbReference>
<dbReference type="GO" id="GO:0006887">
    <property type="term" value="P:exocytosis"/>
    <property type="evidence" value="ECO:0000318"/>
    <property type="project" value="GO_Central"/>
</dbReference>
<dbReference type="GeneTree" id="ENSGT01030000234627"/>
<dbReference type="OrthoDB" id="10255013at2759"/>
<accession>A0ACD6B5X7</accession>
<organism evidence="1 2">
    <name type="scientific">Danio rerio</name>
    <name type="common">Zebrafish</name>
    <name type="synonym">Brachydanio rerio</name>
    <dbReference type="NCBI Taxonomy" id="7955"/>
    <lineage>
        <taxon>Eukaryota</taxon>
        <taxon>Metazoa</taxon>
        <taxon>Chordata</taxon>
        <taxon>Craniata</taxon>
        <taxon>Vertebrata</taxon>
        <taxon>Euteleostomi</taxon>
        <taxon>Actinopterygii</taxon>
        <taxon>Neopterygii</taxon>
        <taxon>Teleostei</taxon>
        <taxon>Ostariophysi</taxon>
        <taxon>Cypriniformes</taxon>
        <taxon>Danionidae</taxon>
        <taxon>Danioninae</taxon>
        <taxon>Danio</taxon>
    </lineage>
</organism>
<protein>
    <submittedName>
        <fullName evidence="2">Syntaxin 2a isoform X1</fullName>
    </submittedName>
</protein>
<keyword evidence="1" id="KW-1185">Reference proteome</keyword>
<dbReference type="SMART" id="SM00503">
    <property type="entry name" value="SynN"/>
    <property type="match status" value="1"/>
</dbReference>
<dbReference type="GO" id="GO:0006886">
    <property type="term" value="P:intracellular protein transport"/>
    <property type="evidence" value="ECO:0000318"/>
    <property type="project" value="GO_Central"/>
</dbReference>
<dbReference type="Pfam" id="PF00804">
    <property type="entry name" value="Syntaxin"/>
    <property type="match status" value="1"/>
</dbReference>
<dbReference type="InterPro" id="IPR006012">
    <property type="entry name" value="Syntaxin/epimorphin_CS"/>
</dbReference>
<dbReference type="GO" id="GO:0012505">
    <property type="term" value="C:endomembrane system"/>
    <property type="evidence" value="ECO:0000318"/>
    <property type="project" value="GO_Central"/>
</dbReference>
<dbReference type="CDD" id="cd15848">
    <property type="entry name" value="SNARE_syntaxin1-like"/>
    <property type="match status" value="1"/>
</dbReference>
<reference evidence="2" key="1">
    <citation type="submission" date="2025-08" db="UniProtKB">
        <authorList>
            <consortium name="RefSeq"/>
        </authorList>
    </citation>
    <scope>IDENTIFICATION</scope>
    <source>
        <strain evidence="2">Tuebingen</strain>
        <tissue evidence="2">Fibroblasts and whole tissue</tissue>
    </source>
</reference>
<dbReference type="FunFam" id="1.20.5.110:FF:000253">
    <property type="entry name" value="Syntaxin 2a"/>
    <property type="match status" value="1"/>
</dbReference>
<evidence type="ECO:0000313" key="2">
    <source>
        <dbReference type="RefSeq" id="XP_005161225.2"/>
    </source>
</evidence>
<dbReference type="GO" id="GO:0031201">
    <property type="term" value="C:SNARE complex"/>
    <property type="evidence" value="ECO:0000318"/>
    <property type="project" value="GO_Central"/>
</dbReference>
<name>A0ACD6B5X7_DANRE</name>
<dbReference type="GO" id="GO:0005484">
    <property type="term" value="F:SNAP receptor activity"/>
    <property type="evidence" value="ECO:0000318"/>
    <property type="project" value="GO_Central"/>
</dbReference>
<dbReference type="OMA" id="CRIQSTQ"/>
<dbReference type="Gene3D" id="1.20.5.110">
    <property type="match status" value="1"/>
</dbReference>
<dbReference type="GO" id="GO:0005886">
    <property type="term" value="C:plasma membrane"/>
    <property type="evidence" value="ECO:0000318"/>
    <property type="project" value="GO_Central"/>
</dbReference>
<dbReference type="ZFIN" id="ZDB-GENE-040801-80">
    <property type="gene designation" value="stx2a"/>
</dbReference>
<dbReference type="CDD" id="cd00179">
    <property type="entry name" value="SynN"/>
    <property type="match status" value="1"/>
</dbReference>
<dbReference type="SUPFAM" id="SSF47661">
    <property type="entry name" value="t-snare proteins"/>
    <property type="match status" value="1"/>
</dbReference>
<evidence type="ECO:0000313" key="3">
    <source>
        <dbReference type="ZFIN" id="ZDB-GENE-040801-80"/>
    </source>
</evidence>
<dbReference type="GO" id="GO:0031629">
    <property type="term" value="P:synaptic vesicle fusion to presynaptic active zone membrane"/>
    <property type="evidence" value="ECO:0000318"/>
    <property type="project" value="GO_Central"/>
</dbReference>
<dbReference type="PROSITE" id="PS50192">
    <property type="entry name" value="T_SNARE"/>
    <property type="match status" value="1"/>
</dbReference>
<dbReference type="SMART" id="SM00397">
    <property type="entry name" value="t_SNARE"/>
    <property type="match status" value="1"/>
</dbReference>
<gene>
    <name evidence="2 3" type="primary">stx2a</name>
    <name evidence="2" type="synonym">fk28f06</name>
    <name evidence="2" type="synonym">wu:fk28f06</name>
    <name evidence="2" type="synonym">zgc:101111</name>
</gene>
<dbReference type="InterPro" id="IPR010989">
    <property type="entry name" value="SNARE"/>
</dbReference>
<dbReference type="InterPro" id="IPR045242">
    <property type="entry name" value="Syntaxin"/>
</dbReference>
<sequence>MKDRLGELSAHYNDITIDVESDAFLEKFLPKVDEAQKLIERLSFLVEEVKLRHRTILTEINPQAYVRDELELFGNDIKQIADAIQVKLKDLEEHFSKYGNANTNSSSVYCRIHTTQHTVLSLRFAEIMGLYNQELLYFRAKSKERIQRQLEISGNVMTEEETEDLLQNKSPAVFTSNISSGSSITGQALNEIESRHKDIRCLEASIQELHNMFTDIAMLVNSQGEMANNIAKTVMKTGNYVDQGKENIKQATEYKKSWRIRLPPLPSFKRKAKPVTNEGLLNES</sequence>
<dbReference type="CTD" id="445167"/>
<dbReference type="PANTHER" id="PTHR19957">
    <property type="entry name" value="SYNTAXIN"/>
    <property type="match status" value="1"/>
</dbReference>
<dbReference type="PROSITE" id="PS00914">
    <property type="entry name" value="SYNTAXIN"/>
    <property type="match status" value="1"/>
</dbReference>
<dbReference type="RefSeq" id="XP_005161225.2">
    <property type="nucleotide sequence ID" value="XM_005161168.6"/>
</dbReference>
<dbReference type="GO" id="GO:0048787">
    <property type="term" value="C:presynaptic active zone membrane"/>
    <property type="evidence" value="ECO:0000318"/>
    <property type="project" value="GO_Central"/>
</dbReference>
<dbReference type="InterPro" id="IPR006011">
    <property type="entry name" value="Syntaxin_N"/>
</dbReference>